<comment type="subcellular location">
    <subcellularLocation>
        <location evidence="1 8">Cell outer membrane</location>
        <topology evidence="1 8">Multi-pass membrane protein</topology>
    </subcellularLocation>
</comment>
<evidence type="ECO:0000256" key="6">
    <source>
        <dbReference type="ARBA" id="ARBA00023136"/>
    </source>
</evidence>
<dbReference type="InterPro" id="IPR000531">
    <property type="entry name" value="Beta-barrel_TonB"/>
</dbReference>
<protein>
    <submittedName>
        <fullName evidence="12">TonB-dependent receptor</fullName>
    </submittedName>
</protein>
<dbReference type="InterPro" id="IPR039426">
    <property type="entry name" value="TonB-dep_rcpt-like"/>
</dbReference>
<feature type="domain" description="Runt" evidence="11">
    <location>
        <begin position="1"/>
        <end position="45"/>
    </location>
</feature>
<dbReference type="Pfam" id="PF07715">
    <property type="entry name" value="Plug"/>
    <property type="match status" value="1"/>
</dbReference>
<evidence type="ECO:0000256" key="7">
    <source>
        <dbReference type="ARBA" id="ARBA00023237"/>
    </source>
</evidence>
<organism evidence="12">
    <name type="scientific">Caulobacter sp. (strain K31)</name>
    <dbReference type="NCBI Taxonomy" id="366602"/>
    <lineage>
        <taxon>Bacteria</taxon>
        <taxon>Pseudomonadati</taxon>
        <taxon>Pseudomonadota</taxon>
        <taxon>Alphaproteobacteria</taxon>
        <taxon>Caulobacterales</taxon>
        <taxon>Caulobacteraceae</taxon>
        <taxon>Caulobacter</taxon>
    </lineage>
</organism>
<dbReference type="Pfam" id="PF00593">
    <property type="entry name" value="TonB_dep_Rec_b-barrel"/>
    <property type="match status" value="1"/>
</dbReference>
<dbReference type="EMBL" id="CP000927">
    <property type="protein sequence ID" value="ABZ71201.1"/>
    <property type="molecule type" value="Genomic_DNA"/>
</dbReference>
<keyword evidence="7 8" id="KW-0998">Cell outer membrane</keyword>
<dbReference type="eggNOG" id="COG4206">
    <property type="taxonomic scope" value="Bacteria"/>
</dbReference>
<dbReference type="PANTHER" id="PTHR47234">
    <property type="match status" value="1"/>
</dbReference>
<proteinExistence type="inferred from homology"/>
<reference evidence="12" key="1">
    <citation type="submission" date="2008-01" db="EMBL/GenBank/DDBJ databases">
        <title>Complete sequence of chromosome of Caulobacter sp. K31.</title>
        <authorList>
            <consortium name="US DOE Joint Genome Institute"/>
            <person name="Copeland A."/>
            <person name="Lucas S."/>
            <person name="Lapidus A."/>
            <person name="Barry K."/>
            <person name="Glavina del Rio T."/>
            <person name="Dalin E."/>
            <person name="Tice H."/>
            <person name="Pitluck S."/>
            <person name="Bruce D."/>
            <person name="Goodwin L."/>
            <person name="Thompson L.S."/>
            <person name="Brettin T."/>
            <person name="Detter J.C."/>
            <person name="Han C."/>
            <person name="Schmutz J."/>
            <person name="Larimer F."/>
            <person name="Land M."/>
            <person name="Hauser L."/>
            <person name="Kyrpides N."/>
            <person name="Kim E."/>
            <person name="Stephens C."/>
            <person name="Richardson P."/>
        </authorList>
    </citation>
    <scope>NUCLEOTIDE SEQUENCE [LARGE SCALE GENOMIC DNA]</scope>
    <source>
        <strain evidence="12">K31</strain>
    </source>
</reference>
<comment type="similarity">
    <text evidence="8 9">Belongs to the TonB-dependent receptor family.</text>
</comment>
<dbReference type="STRING" id="366602.Caul_2073"/>
<evidence type="ECO:0000259" key="11">
    <source>
        <dbReference type="PROSITE" id="PS51062"/>
    </source>
</evidence>
<dbReference type="eggNOG" id="COG1629">
    <property type="taxonomic scope" value="Bacteria"/>
</dbReference>
<dbReference type="PROSITE" id="PS51062">
    <property type="entry name" value="RUNT"/>
    <property type="match status" value="1"/>
</dbReference>
<accession>B0T6Y6</accession>
<keyword evidence="12" id="KW-0675">Receptor</keyword>
<feature type="signal peptide" evidence="10">
    <location>
        <begin position="1"/>
        <end position="34"/>
    </location>
</feature>
<dbReference type="GO" id="GO:0003677">
    <property type="term" value="F:DNA binding"/>
    <property type="evidence" value="ECO:0007669"/>
    <property type="project" value="InterPro"/>
</dbReference>
<evidence type="ECO:0000256" key="5">
    <source>
        <dbReference type="ARBA" id="ARBA00023077"/>
    </source>
</evidence>
<dbReference type="InterPro" id="IPR012910">
    <property type="entry name" value="Plug_dom"/>
</dbReference>
<dbReference type="AlphaFoldDB" id="B0T6Y6"/>
<dbReference type="Gene3D" id="2.40.170.20">
    <property type="entry name" value="TonB-dependent receptor, beta-barrel domain"/>
    <property type="match status" value="1"/>
</dbReference>
<feature type="chain" id="PRO_5002753422" evidence="10">
    <location>
        <begin position="35"/>
        <end position="1000"/>
    </location>
</feature>
<dbReference type="InterPro" id="IPR013524">
    <property type="entry name" value="Runt_dom"/>
</dbReference>
<evidence type="ECO:0000256" key="4">
    <source>
        <dbReference type="ARBA" id="ARBA00022692"/>
    </source>
</evidence>
<keyword evidence="5 9" id="KW-0798">TonB box</keyword>
<evidence type="ECO:0000256" key="3">
    <source>
        <dbReference type="ARBA" id="ARBA00022452"/>
    </source>
</evidence>
<keyword evidence="2 8" id="KW-0813">Transport</keyword>
<dbReference type="GO" id="GO:0009279">
    <property type="term" value="C:cell outer membrane"/>
    <property type="evidence" value="ECO:0007669"/>
    <property type="project" value="UniProtKB-SubCell"/>
</dbReference>
<dbReference type="OrthoDB" id="7051241at2"/>
<name>B0T6Y6_CAUSK</name>
<keyword evidence="6 8" id="KW-0472">Membrane</keyword>
<evidence type="ECO:0000256" key="8">
    <source>
        <dbReference type="PROSITE-ProRule" id="PRU01360"/>
    </source>
</evidence>
<evidence type="ECO:0000313" key="12">
    <source>
        <dbReference type="EMBL" id="ABZ71201.1"/>
    </source>
</evidence>
<dbReference type="Gene3D" id="2.170.130.10">
    <property type="entry name" value="TonB-dependent receptor, plug domain"/>
    <property type="match status" value="1"/>
</dbReference>
<gene>
    <name evidence="12" type="ordered locus">Caul_2073</name>
</gene>
<evidence type="ECO:0000256" key="1">
    <source>
        <dbReference type="ARBA" id="ARBA00004571"/>
    </source>
</evidence>
<dbReference type="PROSITE" id="PS52016">
    <property type="entry name" value="TONB_DEPENDENT_REC_3"/>
    <property type="match status" value="1"/>
</dbReference>
<keyword evidence="4 8" id="KW-0812">Transmembrane</keyword>
<dbReference type="SUPFAM" id="SSF56935">
    <property type="entry name" value="Porins"/>
    <property type="match status" value="1"/>
</dbReference>
<dbReference type="InterPro" id="IPR037066">
    <property type="entry name" value="Plug_dom_sf"/>
</dbReference>
<dbReference type="KEGG" id="cak:Caul_2073"/>
<dbReference type="HOGENOM" id="CLU_010745_0_0_5"/>
<evidence type="ECO:0000256" key="9">
    <source>
        <dbReference type="RuleBase" id="RU003357"/>
    </source>
</evidence>
<sequence precursor="true">MSALGRTRRGSPFLNVLFATSAVAMIVSAGSAVAQTAPPPAEPDATALTEIVVTGTRIRSTGFTAPTPTQVLGQADLERNAEPNVFTTIAQLPSLQGSTGATTGTFSTSSGQQGLSSFSLRGLGTIRTLTLLDGQRVVPANITGVPDISLFPQLLVERVDVVTGGASASYGSDAVGGVVNFITNKRFEGFKANVSAGVTTYGDNEQFLLQVAGGKAFMNDRLHVQVSGEYDEEQGVPAGGFGEDAPGSRDWYTTATLVNRGVTNDGSPQYLYREHAQAYQYTKYGLISAGPLQGTAFDQAGNPFQFQYGSNGVPSKAANGAVIGCYSNGGFCVGGDLSGNVGVGTSLQSEITRMNSYGRVAYDIDDNNEIYGTLNIARVESANQPNPGGATTGLTMQCSNPYLPASVVAACAANNITSFTFGTSNALLPNNISVHPTRTQYRGVIGADGKFAAFGTDWHYDAYYTHGENTTNIHVNNIMLTPRYRAAIQATLVNGQIVCADPVARANGCQPINVFGGQRPSDAALKYIEPENGPYQHSVQKQDVASINFSGEPIQGWAGPVALAFGAEYRREAYHVQGDSYGDGSAASPYTTDYPADPLLNTAGNNWYAGNYHSGAGKYTVKEAYAEVNLPLVNSDAAGKANLNFAGRWTDYSTSGTVYTWKVGGTWDTPIDGVRLRAVTSRDVRAPNLSELYAAPVTTTLPNFTIPSNGTPPPGQPSGPGALLVLQNVVGNPDLKPEIAKNTSLGVVLANPKWLPGFSVSVDWYNIVLNGGISSLSAQQVVNFCYSGLTQYCGSFNFAPPAGTTPYVNAQVFNLASIKTSGFDIETSYRFEIPSVPGRFDLRALATNTHKFVTNQGFPGGSVVDTAGQNSGATPDWKVLAVQSWSSDRFMLSLQERWFSDGVIGGQYIECAAGSCPVGRTAADNNNYPTIDHNQMKGATYVDVSGSYKVTKSLQAYFKVANLFNKDPTPSPQTNTGLDANPALYDLLGRFYHVGLRYSF</sequence>
<dbReference type="InterPro" id="IPR036942">
    <property type="entry name" value="Beta-barrel_TonB_sf"/>
</dbReference>
<keyword evidence="10" id="KW-0732">Signal</keyword>
<evidence type="ECO:0000256" key="10">
    <source>
        <dbReference type="SAM" id="SignalP"/>
    </source>
</evidence>
<evidence type="ECO:0000256" key="2">
    <source>
        <dbReference type="ARBA" id="ARBA00022448"/>
    </source>
</evidence>
<dbReference type="GO" id="GO:0003700">
    <property type="term" value="F:DNA-binding transcription factor activity"/>
    <property type="evidence" value="ECO:0007669"/>
    <property type="project" value="InterPro"/>
</dbReference>
<keyword evidence="3 8" id="KW-1134">Transmembrane beta strand</keyword>
<dbReference type="PANTHER" id="PTHR47234:SF3">
    <property type="entry name" value="SECRETIN_TONB SHORT N-TERMINAL DOMAIN-CONTAINING PROTEIN"/>
    <property type="match status" value="1"/>
</dbReference>